<dbReference type="Pfam" id="PF00001">
    <property type="entry name" value="7tm_1"/>
    <property type="match status" value="1"/>
</dbReference>
<evidence type="ECO:0000256" key="11">
    <source>
        <dbReference type="SAM" id="Phobius"/>
    </source>
</evidence>
<dbReference type="Gene3D" id="1.20.1070.10">
    <property type="entry name" value="Rhodopsin 7-helix transmembrane proteins"/>
    <property type="match status" value="1"/>
</dbReference>
<evidence type="ECO:0000313" key="13">
    <source>
        <dbReference type="EMBL" id="TRY60382.1"/>
    </source>
</evidence>
<dbReference type="EMBL" id="SRMA01027057">
    <property type="protein sequence ID" value="TRY60382.1"/>
    <property type="molecule type" value="Genomic_DNA"/>
</dbReference>
<organism evidence="13 14">
    <name type="scientific">Danionella cerebrum</name>
    <dbReference type="NCBI Taxonomy" id="2873325"/>
    <lineage>
        <taxon>Eukaryota</taxon>
        <taxon>Metazoa</taxon>
        <taxon>Chordata</taxon>
        <taxon>Craniata</taxon>
        <taxon>Vertebrata</taxon>
        <taxon>Euteleostomi</taxon>
        <taxon>Actinopterygii</taxon>
        <taxon>Neopterygii</taxon>
        <taxon>Teleostei</taxon>
        <taxon>Ostariophysi</taxon>
        <taxon>Cypriniformes</taxon>
        <taxon>Danionidae</taxon>
        <taxon>Danioninae</taxon>
        <taxon>Danionella</taxon>
    </lineage>
</organism>
<evidence type="ECO:0000256" key="1">
    <source>
        <dbReference type="ARBA" id="ARBA00004651"/>
    </source>
</evidence>
<reference evidence="13 14" key="1">
    <citation type="journal article" date="2019" name="Sci. Data">
        <title>Hybrid genome assembly and annotation of Danionella translucida.</title>
        <authorList>
            <person name="Kadobianskyi M."/>
            <person name="Schulze L."/>
            <person name="Schuelke M."/>
            <person name="Judkewitz B."/>
        </authorList>
    </citation>
    <scope>NUCLEOTIDE SEQUENCE [LARGE SCALE GENOMIC DNA]</scope>
    <source>
        <strain evidence="13 14">Bolton</strain>
    </source>
</reference>
<evidence type="ECO:0000256" key="4">
    <source>
        <dbReference type="ARBA" id="ARBA00022989"/>
    </source>
</evidence>
<keyword evidence="4 11" id="KW-1133">Transmembrane helix</keyword>
<comment type="caution">
    <text evidence="13">The sequence shown here is derived from an EMBL/GenBank/DDBJ whole genome shotgun (WGS) entry which is preliminary data.</text>
</comment>
<name>A0A553N4N3_9TELE</name>
<dbReference type="SMART" id="SM00568">
    <property type="entry name" value="GRAM"/>
    <property type="match status" value="1"/>
</dbReference>
<dbReference type="Gene3D" id="2.30.29.30">
    <property type="entry name" value="Pleckstrin-homology domain (PH domain)/Phosphotyrosine-binding domain (PTB)"/>
    <property type="match status" value="1"/>
</dbReference>
<dbReference type="InterPro" id="IPR000276">
    <property type="entry name" value="GPCR_Rhodpsn"/>
</dbReference>
<dbReference type="PRINTS" id="PR00237">
    <property type="entry name" value="GPCRRHODOPSN"/>
</dbReference>
<protein>
    <recommendedName>
        <fullName evidence="12">G-protein coupled receptors family 1 profile domain-containing protein</fullName>
    </recommendedName>
</protein>
<keyword evidence="2" id="KW-1003">Cell membrane</keyword>
<dbReference type="PANTHER" id="PTHR46645">
    <property type="entry name" value="GRAM DOMAIN-CONTAINING PROTEIN 2B-RELATED"/>
    <property type="match status" value="1"/>
</dbReference>
<dbReference type="Proteomes" id="UP000316079">
    <property type="component" value="Unassembled WGS sequence"/>
</dbReference>
<evidence type="ECO:0000259" key="12">
    <source>
        <dbReference type="PROSITE" id="PS50262"/>
    </source>
</evidence>
<keyword evidence="14" id="KW-1185">Reference proteome</keyword>
<feature type="transmembrane region" description="Helical" evidence="11">
    <location>
        <begin position="539"/>
        <end position="565"/>
    </location>
</feature>
<dbReference type="AlphaFoldDB" id="A0A553N4N3"/>
<evidence type="ECO:0000256" key="8">
    <source>
        <dbReference type="ARBA" id="ARBA00023180"/>
    </source>
</evidence>
<dbReference type="OrthoDB" id="6086428at2759"/>
<dbReference type="InterPro" id="IPR004182">
    <property type="entry name" value="GRAM"/>
</dbReference>
<dbReference type="CDD" id="cd13220">
    <property type="entry name" value="PH-GRAM_GRAMDC"/>
    <property type="match status" value="1"/>
</dbReference>
<dbReference type="GO" id="GO:0005886">
    <property type="term" value="C:plasma membrane"/>
    <property type="evidence" value="ECO:0007669"/>
    <property type="project" value="UniProtKB-SubCell"/>
</dbReference>
<evidence type="ECO:0000256" key="7">
    <source>
        <dbReference type="ARBA" id="ARBA00023170"/>
    </source>
</evidence>
<keyword evidence="3 11" id="KW-0812">Transmembrane</keyword>
<sequence>MPEGEMLKTSAILPYSSLTLVKPWMRPVGLPCASCVWNTSLGRVLGILSGGIGGADGMVFWVSSSPVGLSHGTPSRNRISIFPLNGVFRSGGRMLENKRERLKTFLRKIDESAIMRIKHLMKESYAVEATAIPGKLKKGRTKSKLSGRKAFSLEESQKSLSRQVPVRSLTVDEEKPLERSESLSSRSSFTKHNKTFHKLFPELPESEELLHAYVCALQKEVPYHGRLFISETHVCFYSSVLLKDTRVLIPTSSVSFLKKQNTALLVPNALSLRTADGEKHQFVSLRNRESCYKLLRSVCPQLEDGSTNSSPLFSSTENSFDHSSKLMNSSQSSLEDSCEVSPPVSEVSPSPRVSLSHESAVVKTSPSTATEDDGTNEEDAAGSWWVWSVTERARSLLIQREINNLNTLLLVYLVLVLMLLLSSGYIGLRIVALEEQLTTLGAMPDLGLHSSGGLCETGFGITLQKVTSIPMFIVGILGNIYVLVVFCHRPRVEWTYMKIYISNMAIADCALLIFLPVKIHFYNKELPGDLTQLCNIVLLVYYINMYVSIYTVTAISVVRFIAIMYPMKAREIFSCRNALVVCALIWVLICSVSPLYFVADSTNDKTMCFQRVKETLSLHFILLLVVIGFLLPFLIMLYCSARVVHTLYKQLNIGSRSEKMQCMLIILANLMVFVVCFLPIHLGYVLKYIVQKDYPNPPENYNCNTKQTAHNFLHSAFCFSDMNCGLDCIIYVVATQSSWSMCSAKQPNIEECDYNKVSDSERKT</sequence>
<evidence type="ECO:0000256" key="3">
    <source>
        <dbReference type="ARBA" id="ARBA00022692"/>
    </source>
</evidence>
<evidence type="ECO:0000256" key="2">
    <source>
        <dbReference type="ARBA" id="ARBA00022475"/>
    </source>
</evidence>
<dbReference type="GO" id="GO:0004930">
    <property type="term" value="F:G protein-coupled receptor activity"/>
    <property type="evidence" value="ECO:0007669"/>
    <property type="project" value="UniProtKB-KW"/>
</dbReference>
<keyword evidence="5" id="KW-0297">G-protein coupled receptor</keyword>
<dbReference type="InterPro" id="IPR011993">
    <property type="entry name" value="PH-like_dom_sf"/>
</dbReference>
<feature type="domain" description="G-protein coupled receptors family 1 profile" evidence="12">
    <location>
        <begin position="478"/>
        <end position="731"/>
    </location>
</feature>
<dbReference type="CDD" id="cd15923">
    <property type="entry name" value="7tmA_GPR35_55-like"/>
    <property type="match status" value="1"/>
</dbReference>
<dbReference type="SUPFAM" id="SSF81321">
    <property type="entry name" value="Family A G protein-coupled receptor-like"/>
    <property type="match status" value="1"/>
</dbReference>
<keyword evidence="8" id="KW-0325">Glycoprotein</keyword>
<accession>A0A553N4N3</accession>
<feature type="compositionally biased region" description="Low complexity" evidence="10">
    <location>
        <begin position="325"/>
        <end position="356"/>
    </location>
</feature>
<evidence type="ECO:0000256" key="6">
    <source>
        <dbReference type="ARBA" id="ARBA00023136"/>
    </source>
</evidence>
<dbReference type="PROSITE" id="PS50262">
    <property type="entry name" value="G_PROTEIN_RECEP_F1_2"/>
    <property type="match status" value="1"/>
</dbReference>
<evidence type="ECO:0000256" key="10">
    <source>
        <dbReference type="SAM" id="MobiDB-lite"/>
    </source>
</evidence>
<evidence type="ECO:0000256" key="9">
    <source>
        <dbReference type="ARBA" id="ARBA00023224"/>
    </source>
</evidence>
<dbReference type="InterPro" id="IPR052633">
    <property type="entry name" value="GRAM_domain_protein_2B"/>
</dbReference>
<feature type="transmembrane region" description="Helical" evidence="11">
    <location>
        <begin position="662"/>
        <end position="686"/>
    </location>
</feature>
<dbReference type="InterPro" id="IPR017452">
    <property type="entry name" value="GPCR_Rhodpsn_7TM"/>
</dbReference>
<gene>
    <name evidence="13" type="ORF">DNTS_025786</name>
</gene>
<keyword evidence="7" id="KW-0675">Receptor</keyword>
<feature type="transmembrane region" description="Helical" evidence="11">
    <location>
        <begin position="469"/>
        <end position="487"/>
    </location>
</feature>
<evidence type="ECO:0000313" key="14">
    <source>
        <dbReference type="Proteomes" id="UP000316079"/>
    </source>
</evidence>
<comment type="subcellular location">
    <subcellularLocation>
        <location evidence="1">Cell membrane</location>
        <topology evidence="1">Multi-pass membrane protein</topology>
    </subcellularLocation>
</comment>
<feature type="transmembrane region" description="Helical" evidence="11">
    <location>
        <begin position="577"/>
        <end position="598"/>
    </location>
</feature>
<feature type="region of interest" description="Disordered" evidence="10">
    <location>
        <begin position="323"/>
        <end position="377"/>
    </location>
</feature>
<dbReference type="PRINTS" id="PR01157">
    <property type="entry name" value="P2YPURNOCPTR"/>
</dbReference>
<dbReference type="STRING" id="623744.A0A553N4N3"/>
<proteinExistence type="predicted"/>
<dbReference type="PANTHER" id="PTHR46645:SF1">
    <property type="entry name" value="GRAM DOMAIN-CONTAINING PROTEIN"/>
    <property type="match status" value="1"/>
</dbReference>
<dbReference type="Pfam" id="PF02893">
    <property type="entry name" value="GRAM"/>
    <property type="match status" value="1"/>
</dbReference>
<keyword evidence="9" id="KW-0807">Transducer</keyword>
<evidence type="ECO:0000256" key="5">
    <source>
        <dbReference type="ARBA" id="ARBA00023040"/>
    </source>
</evidence>
<feature type="transmembrane region" description="Helical" evidence="11">
    <location>
        <begin position="408"/>
        <end position="428"/>
    </location>
</feature>
<feature type="transmembrane region" description="Helical" evidence="11">
    <location>
        <begin position="618"/>
        <end position="641"/>
    </location>
</feature>
<keyword evidence="6 11" id="KW-0472">Membrane</keyword>
<dbReference type="FunFam" id="1.20.1070.10:FF:000142">
    <property type="entry name" value="G protein-coupled receptor 55"/>
    <property type="match status" value="1"/>
</dbReference>
<feature type="transmembrane region" description="Helical" evidence="11">
    <location>
        <begin position="499"/>
        <end position="519"/>
    </location>
</feature>